<keyword evidence="2" id="KW-0813">Transport</keyword>
<feature type="transmembrane region" description="Helical" evidence="6">
    <location>
        <begin position="435"/>
        <end position="455"/>
    </location>
</feature>
<feature type="transmembrane region" description="Helical" evidence="6">
    <location>
        <begin position="278"/>
        <end position="305"/>
    </location>
</feature>
<feature type="transmembrane region" description="Helical" evidence="6">
    <location>
        <begin position="334"/>
        <end position="354"/>
    </location>
</feature>
<dbReference type="GO" id="GO:0022857">
    <property type="term" value="F:transmembrane transporter activity"/>
    <property type="evidence" value="ECO:0007669"/>
    <property type="project" value="InterPro"/>
</dbReference>
<dbReference type="Gene3D" id="1.20.1740.10">
    <property type="entry name" value="Amino acid/polyamine transporter I"/>
    <property type="match status" value="1"/>
</dbReference>
<dbReference type="PIRSF" id="PIRSF006060">
    <property type="entry name" value="AA_transporter"/>
    <property type="match status" value="1"/>
</dbReference>
<accession>A0A9P4LT36</accession>
<proteinExistence type="predicted"/>
<dbReference type="AlphaFoldDB" id="A0A9P4LT36"/>
<protein>
    <recommendedName>
        <fullName evidence="9">Amino acid transporter</fullName>
    </recommendedName>
</protein>
<comment type="subcellular location">
    <subcellularLocation>
        <location evidence="1">Membrane</location>
        <topology evidence="1">Multi-pass membrane protein</topology>
    </subcellularLocation>
</comment>
<keyword evidence="4 6" id="KW-1133">Transmembrane helix</keyword>
<keyword evidence="5 6" id="KW-0472">Membrane</keyword>
<evidence type="ECO:0000256" key="6">
    <source>
        <dbReference type="SAM" id="Phobius"/>
    </source>
</evidence>
<evidence type="ECO:0000256" key="5">
    <source>
        <dbReference type="ARBA" id="ARBA00023136"/>
    </source>
</evidence>
<dbReference type="PANTHER" id="PTHR45649">
    <property type="entry name" value="AMINO-ACID PERMEASE BAT1"/>
    <property type="match status" value="1"/>
</dbReference>
<dbReference type="Proteomes" id="UP000799777">
    <property type="component" value="Unassembled WGS sequence"/>
</dbReference>
<dbReference type="GO" id="GO:0016020">
    <property type="term" value="C:membrane"/>
    <property type="evidence" value="ECO:0007669"/>
    <property type="project" value="UniProtKB-SubCell"/>
</dbReference>
<dbReference type="InterPro" id="IPR002293">
    <property type="entry name" value="AA/rel_permease1"/>
</dbReference>
<feature type="transmembrane region" description="Helical" evidence="6">
    <location>
        <begin position="105"/>
        <end position="125"/>
    </location>
</feature>
<comment type="caution">
    <text evidence="7">The sequence shown here is derived from an EMBL/GenBank/DDBJ whole genome shotgun (WGS) entry which is preliminary data.</text>
</comment>
<evidence type="ECO:0000256" key="3">
    <source>
        <dbReference type="ARBA" id="ARBA00022692"/>
    </source>
</evidence>
<feature type="transmembrane region" description="Helical" evidence="6">
    <location>
        <begin position="405"/>
        <end position="423"/>
    </location>
</feature>
<dbReference type="Pfam" id="PF13520">
    <property type="entry name" value="AA_permease_2"/>
    <property type="match status" value="2"/>
</dbReference>
<feature type="transmembrane region" description="Helical" evidence="6">
    <location>
        <begin position="131"/>
        <end position="150"/>
    </location>
</feature>
<organism evidence="7 8">
    <name type="scientific">Setomelanomma holmii</name>
    <dbReference type="NCBI Taxonomy" id="210430"/>
    <lineage>
        <taxon>Eukaryota</taxon>
        <taxon>Fungi</taxon>
        <taxon>Dikarya</taxon>
        <taxon>Ascomycota</taxon>
        <taxon>Pezizomycotina</taxon>
        <taxon>Dothideomycetes</taxon>
        <taxon>Pleosporomycetidae</taxon>
        <taxon>Pleosporales</taxon>
        <taxon>Pleosporineae</taxon>
        <taxon>Phaeosphaeriaceae</taxon>
        <taxon>Setomelanomma</taxon>
    </lineage>
</organism>
<gene>
    <name evidence="7" type="ORF">EK21DRAFT_54500</name>
</gene>
<feature type="transmembrane region" description="Helical" evidence="6">
    <location>
        <begin position="237"/>
        <end position="258"/>
    </location>
</feature>
<feature type="transmembrane region" description="Helical" evidence="6">
    <location>
        <begin position="70"/>
        <end position="93"/>
    </location>
</feature>
<dbReference type="OrthoDB" id="3257095at2759"/>
<feature type="transmembrane region" description="Helical" evidence="6">
    <location>
        <begin position="39"/>
        <end position="64"/>
    </location>
</feature>
<dbReference type="EMBL" id="ML978157">
    <property type="protein sequence ID" value="KAF2035372.1"/>
    <property type="molecule type" value="Genomic_DNA"/>
</dbReference>
<dbReference type="PANTHER" id="PTHR45649:SF1">
    <property type="entry name" value="TRANSPORTER, PUTATIVE (EUROFUNG)-RELATED"/>
    <property type="match status" value="1"/>
</dbReference>
<evidence type="ECO:0000313" key="7">
    <source>
        <dbReference type="EMBL" id="KAF2035372.1"/>
    </source>
</evidence>
<keyword evidence="8" id="KW-1185">Reference proteome</keyword>
<name>A0A9P4LT36_9PLEO</name>
<reference evidence="7" key="1">
    <citation type="journal article" date="2020" name="Stud. Mycol.">
        <title>101 Dothideomycetes genomes: a test case for predicting lifestyles and emergence of pathogens.</title>
        <authorList>
            <person name="Haridas S."/>
            <person name="Albert R."/>
            <person name="Binder M."/>
            <person name="Bloem J."/>
            <person name="Labutti K."/>
            <person name="Salamov A."/>
            <person name="Andreopoulos B."/>
            <person name="Baker S."/>
            <person name="Barry K."/>
            <person name="Bills G."/>
            <person name="Bluhm B."/>
            <person name="Cannon C."/>
            <person name="Castanera R."/>
            <person name="Culley D."/>
            <person name="Daum C."/>
            <person name="Ezra D."/>
            <person name="Gonzalez J."/>
            <person name="Henrissat B."/>
            <person name="Kuo A."/>
            <person name="Liang C."/>
            <person name="Lipzen A."/>
            <person name="Lutzoni F."/>
            <person name="Magnuson J."/>
            <person name="Mondo S."/>
            <person name="Nolan M."/>
            <person name="Ohm R."/>
            <person name="Pangilinan J."/>
            <person name="Park H.-J."/>
            <person name="Ramirez L."/>
            <person name="Alfaro M."/>
            <person name="Sun H."/>
            <person name="Tritt A."/>
            <person name="Yoshinaga Y."/>
            <person name="Zwiers L.-H."/>
            <person name="Turgeon B."/>
            <person name="Goodwin S."/>
            <person name="Spatafora J."/>
            <person name="Crous P."/>
            <person name="Grigoriev I."/>
        </authorList>
    </citation>
    <scope>NUCLEOTIDE SEQUENCE</scope>
    <source>
        <strain evidence="7">CBS 110217</strain>
    </source>
</reference>
<evidence type="ECO:0000256" key="1">
    <source>
        <dbReference type="ARBA" id="ARBA00004141"/>
    </source>
</evidence>
<keyword evidence="3 6" id="KW-0812">Transmembrane</keyword>
<feature type="transmembrane region" description="Helical" evidence="6">
    <location>
        <begin position="360"/>
        <end position="384"/>
    </location>
</feature>
<evidence type="ECO:0000256" key="4">
    <source>
        <dbReference type="ARBA" id="ARBA00022989"/>
    </source>
</evidence>
<evidence type="ECO:0000256" key="2">
    <source>
        <dbReference type="ARBA" id="ARBA00022448"/>
    </source>
</evidence>
<evidence type="ECO:0008006" key="9">
    <source>
        <dbReference type="Google" id="ProtNLM"/>
    </source>
</evidence>
<evidence type="ECO:0000313" key="8">
    <source>
        <dbReference type="Proteomes" id="UP000799777"/>
    </source>
</evidence>
<sequence length="479" mass="52178">MDDSKHEVQQGLSSLSDTDARELALVGKKSVLRRNFSPIAILGLSCSLMITWEGLFSVFIFGLLNGGPAGLIYSYLICWAGWACVAATMGELVSIYVPERWQGTLMVWALLLLCLAFNTFMSKGLPKVETAILWLHIILFIVVLIVITVMSPMKSGNEEVWTTFLNGGGYESKGLSFMVGWITPIFAFSGADGAVHMVEEIRNSSRVVPWALMSKYIPPQSLVALERLIVDQTTVSILINGVTGLAMLIAILYCIGDIDKALTTPTGYPFIEILTQGVGSIGGGTALSALIVVMFCCATLGIVATSSRQLWAFARDNAVPNAKMISYVHPTMKVPVVAICITVMITCLLSLINIGSATVFNAIVSLTVAGFFGSYLLPFSFFLYTRIRHPGRLVPGPWTLGEWGPIVNAIAIVWSIVVFFFSFWPSSVPVTAMNMNWSCVLWSAVMIFAVVFWFVHGKKVYKGPVIETDATEAGMMRVG</sequence>